<dbReference type="InterPro" id="IPR002656">
    <property type="entry name" value="Acyl_transf_3_dom"/>
</dbReference>
<proteinExistence type="predicted"/>
<feature type="transmembrane region" description="Helical" evidence="1">
    <location>
        <begin position="338"/>
        <end position="362"/>
    </location>
</feature>
<feature type="transmembrane region" description="Helical" evidence="1">
    <location>
        <begin position="12"/>
        <end position="31"/>
    </location>
</feature>
<feature type="transmembrane region" description="Helical" evidence="1">
    <location>
        <begin position="172"/>
        <end position="191"/>
    </location>
</feature>
<feature type="transmembrane region" description="Helical" evidence="1">
    <location>
        <begin position="241"/>
        <end position="261"/>
    </location>
</feature>
<accession>A0ABP8E6U7</accession>
<dbReference type="GO" id="GO:0016746">
    <property type="term" value="F:acyltransferase activity"/>
    <property type="evidence" value="ECO:0007669"/>
    <property type="project" value="UniProtKB-KW"/>
</dbReference>
<keyword evidence="1" id="KW-0812">Transmembrane</keyword>
<keyword evidence="4" id="KW-1185">Reference proteome</keyword>
<feature type="transmembrane region" description="Helical" evidence="1">
    <location>
        <begin position="273"/>
        <end position="293"/>
    </location>
</feature>
<feature type="domain" description="Acyltransferase 3" evidence="2">
    <location>
        <begin position="9"/>
        <end position="354"/>
    </location>
</feature>
<organism evidence="3 4">
    <name type="scientific">Hyunsoonleella aestuarii</name>
    <dbReference type="NCBI Taxonomy" id="912802"/>
    <lineage>
        <taxon>Bacteria</taxon>
        <taxon>Pseudomonadati</taxon>
        <taxon>Bacteroidota</taxon>
        <taxon>Flavobacteriia</taxon>
        <taxon>Flavobacteriales</taxon>
        <taxon>Flavobacteriaceae</taxon>
    </lineage>
</organism>
<gene>
    <name evidence="3" type="ORF">GCM10022257_00290</name>
</gene>
<dbReference type="Proteomes" id="UP001500027">
    <property type="component" value="Unassembled WGS sequence"/>
</dbReference>
<evidence type="ECO:0000313" key="3">
    <source>
        <dbReference type="EMBL" id="GAA4267928.1"/>
    </source>
</evidence>
<keyword evidence="1" id="KW-0472">Membrane</keyword>
<dbReference type="PANTHER" id="PTHR23028">
    <property type="entry name" value="ACETYLTRANSFERASE"/>
    <property type="match status" value="1"/>
</dbReference>
<feature type="transmembrane region" description="Helical" evidence="1">
    <location>
        <begin position="144"/>
        <end position="160"/>
    </location>
</feature>
<keyword evidence="3" id="KW-0012">Acyltransferase</keyword>
<dbReference type="Pfam" id="PF01757">
    <property type="entry name" value="Acyl_transf_3"/>
    <property type="match status" value="1"/>
</dbReference>
<dbReference type="RefSeq" id="WP_139002071.1">
    <property type="nucleotide sequence ID" value="NZ_BAABAV010000001.1"/>
</dbReference>
<feature type="transmembrane region" description="Helical" evidence="1">
    <location>
        <begin position="211"/>
        <end position="229"/>
    </location>
</feature>
<comment type="caution">
    <text evidence="3">The sequence shown here is derived from an EMBL/GenBank/DDBJ whole genome shotgun (WGS) entry which is preliminary data.</text>
</comment>
<sequence>MNLKSRIFGLDLMRAMAIAMVVCSHALYIFQGYNNTLINAVQVFGVQGVEVFFVLSGFLIGGILLRLLETTEFSKKEMLHFWIRRWFRTLPLYYLMLIVNIIVALIIGFKLPETIWKYFLFLQNFSDYHIPFFPESWSLSVEEFAYLLAPFCIFIFYQMLNKSSINKEKFFLRVSVFLSIIFLGSKVYYYLKTVNDIQSLELWNSNLKAIVIYRLDAIFYGFILVYYFNERKTVIEIHRKNLFVVGLFLWFFVLVVLPLIGMRIEAYPFYWNVLYLPLNSIAISLMLPFLYYLKPPKKVMSNFIQRVSLYSYAMYLLHYTFILYIMQLLLDFQSMNLFQRIACLILYLLLTYFLSKGIYLFFERPITNLRDSKCIKSFLKN</sequence>
<dbReference type="EMBL" id="BAABAV010000001">
    <property type="protein sequence ID" value="GAA4267928.1"/>
    <property type="molecule type" value="Genomic_DNA"/>
</dbReference>
<dbReference type="InterPro" id="IPR050879">
    <property type="entry name" value="Acyltransferase_3"/>
</dbReference>
<protein>
    <submittedName>
        <fullName evidence="3">Acyltransferase</fullName>
    </submittedName>
</protein>
<evidence type="ECO:0000313" key="4">
    <source>
        <dbReference type="Proteomes" id="UP001500027"/>
    </source>
</evidence>
<evidence type="ECO:0000256" key="1">
    <source>
        <dbReference type="SAM" id="Phobius"/>
    </source>
</evidence>
<feature type="transmembrane region" description="Helical" evidence="1">
    <location>
        <begin position="90"/>
        <end position="109"/>
    </location>
</feature>
<name>A0ABP8E6U7_9FLAO</name>
<feature type="transmembrane region" description="Helical" evidence="1">
    <location>
        <begin position="51"/>
        <end position="69"/>
    </location>
</feature>
<dbReference type="PANTHER" id="PTHR23028:SF53">
    <property type="entry name" value="ACYL_TRANSF_3 DOMAIN-CONTAINING PROTEIN"/>
    <property type="match status" value="1"/>
</dbReference>
<feature type="transmembrane region" description="Helical" evidence="1">
    <location>
        <begin position="309"/>
        <end position="326"/>
    </location>
</feature>
<keyword evidence="3" id="KW-0808">Transferase</keyword>
<keyword evidence="1" id="KW-1133">Transmembrane helix</keyword>
<evidence type="ECO:0000259" key="2">
    <source>
        <dbReference type="Pfam" id="PF01757"/>
    </source>
</evidence>
<reference evidence="4" key="1">
    <citation type="journal article" date="2019" name="Int. J. Syst. Evol. Microbiol.">
        <title>The Global Catalogue of Microorganisms (GCM) 10K type strain sequencing project: providing services to taxonomists for standard genome sequencing and annotation.</title>
        <authorList>
            <consortium name="The Broad Institute Genomics Platform"/>
            <consortium name="The Broad Institute Genome Sequencing Center for Infectious Disease"/>
            <person name="Wu L."/>
            <person name="Ma J."/>
        </authorList>
    </citation>
    <scope>NUCLEOTIDE SEQUENCE [LARGE SCALE GENOMIC DNA]</scope>
    <source>
        <strain evidence="4">JCM 17452</strain>
    </source>
</reference>